<feature type="domain" description="4Fe4S-binding SPASM" evidence="1">
    <location>
        <begin position="256"/>
        <end position="302"/>
    </location>
</feature>
<dbReference type="Proteomes" id="UP001059844">
    <property type="component" value="Chromosome"/>
</dbReference>
<evidence type="ECO:0000313" key="2">
    <source>
        <dbReference type="EMBL" id="UUC45350.1"/>
    </source>
</evidence>
<sequence>MTSFPIDIPFHLFASCILVKGHNRSCIYDLQREDFEYIPNTLHEILEEYKDISFTNLLNSFEFNEDKETLFDYFNFLYNKEFIFFSNLKSSSFPKYQIEFSKPYNVSTMIVDIDSFEINYINILLNNIFKVKVECLVLRFVNATYDTIIAVLKEFNNMPTRIIQVLIDKKTTIEKHLVESVFKINDRVSLIVSASEEEYSDQFAGGIFFSTKKDIINVKNEITDISDFTPNLDLYMESRLFNTFYNRRVYIDLNGCILRYEGDEMIFGNIRDMDLSEILLIPDFRNYWHVKKDDIQICRDCEYKYMCVDNRLPVKTNDLFWEFEKECNYNPYGSIWKK</sequence>
<organism evidence="2 3">
    <name type="scientific">Flavobacterium cerinum</name>
    <dbReference type="NCBI Taxonomy" id="2502784"/>
    <lineage>
        <taxon>Bacteria</taxon>
        <taxon>Pseudomonadati</taxon>
        <taxon>Bacteroidota</taxon>
        <taxon>Flavobacteriia</taxon>
        <taxon>Flavobacteriales</taxon>
        <taxon>Flavobacteriaceae</taxon>
        <taxon>Flavobacterium</taxon>
    </lineage>
</organism>
<dbReference type="InterPro" id="IPR013785">
    <property type="entry name" value="Aldolase_TIM"/>
</dbReference>
<evidence type="ECO:0000259" key="1">
    <source>
        <dbReference type="Pfam" id="PF13186"/>
    </source>
</evidence>
<dbReference type="SUPFAM" id="SSF102114">
    <property type="entry name" value="Radical SAM enzymes"/>
    <property type="match status" value="1"/>
</dbReference>
<dbReference type="RefSeq" id="WP_256551047.1">
    <property type="nucleotide sequence ID" value="NZ_CP101751.1"/>
</dbReference>
<name>A0ABY5ISU4_9FLAO</name>
<dbReference type="Pfam" id="PF13186">
    <property type="entry name" value="SPASM"/>
    <property type="match status" value="1"/>
</dbReference>
<dbReference type="InterPro" id="IPR058240">
    <property type="entry name" value="rSAM_sf"/>
</dbReference>
<reference evidence="2" key="1">
    <citation type="submission" date="2022-07" db="EMBL/GenBank/DDBJ databases">
        <title>Isolation, identification, and degradation of a PFOSA degrading strain from sewage treatment plant.</title>
        <authorList>
            <person name="Zhang L."/>
            <person name="Huo Y."/>
        </authorList>
    </citation>
    <scope>NUCLEOTIDE SEQUENCE</scope>
    <source>
        <strain evidence="2">C1</strain>
    </source>
</reference>
<dbReference type="Gene3D" id="3.20.20.70">
    <property type="entry name" value="Aldolase class I"/>
    <property type="match status" value="1"/>
</dbReference>
<dbReference type="InterPro" id="IPR023885">
    <property type="entry name" value="4Fe4S-binding_SPASM_dom"/>
</dbReference>
<proteinExistence type="predicted"/>
<gene>
    <name evidence="2" type="ORF">NOX80_17210</name>
</gene>
<evidence type="ECO:0000313" key="3">
    <source>
        <dbReference type="Proteomes" id="UP001059844"/>
    </source>
</evidence>
<keyword evidence="3" id="KW-1185">Reference proteome</keyword>
<dbReference type="CDD" id="cd21109">
    <property type="entry name" value="SPASM"/>
    <property type="match status" value="1"/>
</dbReference>
<protein>
    <submittedName>
        <fullName evidence="2">SPASM domain-containing protein</fullName>
    </submittedName>
</protein>
<dbReference type="EMBL" id="CP101751">
    <property type="protein sequence ID" value="UUC45350.1"/>
    <property type="molecule type" value="Genomic_DNA"/>
</dbReference>
<accession>A0ABY5ISU4</accession>